<feature type="repeat" description="PPR" evidence="3">
    <location>
        <begin position="412"/>
        <end position="446"/>
    </location>
</feature>
<dbReference type="Gene3D" id="1.25.40.10">
    <property type="entry name" value="Tetratricopeptide repeat domain"/>
    <property type="match status" value="4"/>
</dbReference>
<feature type="repeat" description="PPR" evidence="3">
    <location>
        <begin position="377"/>
        <end position="411"/>
    </location>
</feature>
<feature type="repeat" description="PPR" evidence="3">
    <location>
        <begin position="238"/>
        <end position="272"/>
    </location>
</feature>
<protein>
    <recommendedName>
        <fullName evidence="6">Pentacotripeptide-repeat region of PRORP domain-containing protein</fullName>
    </recommendedName>
</protein>
<dbReference type="PROSITE" id="PS51375">
    <property type="entry name" value="PPR"/>
    <property type="match status" value="8"/>
</dbReference>
<dbReference type="PANTHER" id="PTHR46128">
    <property type="entry name" value="MITOCHONDRIAL GROUP I INTRON SPLICING FACTOR CCM1"/>
    <property type="match status" value="1"/>
</dbReference>
<dbReference type="OrthoDB" id="185373at2759"/>
<name>A0A2Z6MED2_TRISU</name>
<dbReference type="Pfam" id="PF13812">
    <property type="entry name" value="PPR_3"/>
    <property type="match status" value="1"/>
</dbReference>
<dbReference type="Proteomes" id="UP000242715">
    <property type="component" value="Unassembled WGS sequence"/>
</dbReference>
<evidence type="ECO:0000256" key="3">
    <source>
        <dbReference type="PROSITE-ProRule" id="PRU00708"/>
    </source>
</evidence>
<evidence type="ECO:0000256" key="2">
    <source>
        <dbReference type="ARBA" id="ARBA00022737"/>
    </source>
</evidence>
<evidence type="ECO:0000313" key="5">
    <source>
        <dbReference type="Proteomes" id="UP000242715"/>
    </source>
</evidence>
<dbReference type="SUPFAM" id="SSF81901">
    <property type="entry name" value="HCP-like"/>
    <property type="match status" value="1"/>
</dbReference>
<accession>A0A2Z6MED2</accession>
<keyword evidence="2" id="KW-0677">Repeat</keyword>
<organism evidence="4 5">
    <name type="scientific">Trifolium subterraneum</name>
    <name type="common">Subterranean clover</name>
    <dbReference type="NCBI Taxonomy" id="3900"/>
    <lineage>
        <taxon>Eukaryota</taxon>
        <taxon>Viridiplantae</taxon>
        <taxon>Streptophyta</taxon>
        <taxon>Embryophyta</taxon>
        <taxon>Tracheophyta</taxon>
        <taxon>Spermatophyta</taxon>
        <taxon>Magnoliopsida</taxon>
        <taxon>eudicotyledons</taxon>
        <taxon>Gunneridae</taxon>
        <taxon>Pentapetalae</taxon>
        <taxon>rosids</taxon>
        <taxon>fabids</taxon>
        <taxon>Fabales</taxon>
        <taxon>Fabaceae</taxon>
        <taxon>Papilionoideae</taxon>
        <taxon>50 kb inversion clade</taxon>
        <taxon>NPAAA clade</taxon>
        <taxon>Hologalegina</taxon>
        <taxon>IRL clade</taxon>
        <taxon>Trifolieae</taxon>
        <taxon>Trifolium</taxon>
    </lineage>
</organism>
<dbReference type="InterPro" id="IPR050872">
    <property type="entry name" value="PPR_P_subfamily"/>
</dbReference>
<feature type="repeat" description="PPR" evidence="3">
    <location>
        <begin position="166"/>
        <end position="200"/>
    </location>
</feature>
<feature type="repeat" description="PPR" evidence="3">
    <location>
        <begin position="307"/>
        <end position="341"/>
    </location>
</feature>
<dbReference type="InterPro" id="IPR002885">
    <property type="entry name" value="PPR_rpt"/>
</dbReference>
<feature type="repeat" description="PPR" evidence="3">
    <location>
        <begin position="203"/>
        <end position="237"/>
    </location>
</feature>
<feature type="repeat" description="PPR" evidence="3">
    <location>
        <begin position="342"/>
        <end position="376"/>
    </location>
</feature>
<comment type="similarity">
    <text evidence="1">Belongs to the PPR family. P subfamily.</text>
</comment>
<dbReference type="EMBL" id="DF973371">
    <property type="protein sequence ID" value="GAU28373.1"/>
    <property type="molecule type" value="Genomic_DNA"/>
</dbReference>
<keyword evidence="5" id="KW-1185">Reference proteome</keyword>
<gene>
    <name evidence="4" type="ORF">TSUD_257010</name>
</gene>
<sequence>MMTMLLRRRTTSYFRNLTTETTTQQGNCDKDQNFTQILNEICTITRTKPRWENTLLSQYPFFNFSNPNFFIHYHNHQKNSFLSLRFLHWLTSHCGFSPDQSSCDVFFDALVDAGACKAAKSLLDYPHFTPKNASLESYIRCLANGGMVEEAFDVFVSLKKVGFLPSVSTFNVSLLACLKVGRTDLVWKLYEHMLESGVVASIDVKTVGYLIKAFCAENKVFNGYELLRQVLEKGLCPDNTVFNSLITGFCKEGEYTRVSEILHIMISVKCNPSIYTYQEVINGLFKRKNAEGFRVFNDLKDRGYFPDNVMYTTVIKGLCDIGWFGEARKLWFEMFHKGLVPNEHTYNVMIYGYCKIGDFVEARKLYEEMCGRGYAETVVSYTTMISGLCLHGKTDEALSLFHEMSRKGIARDLISYNSLIKGLCQKGEIVKATDLLHELLAQGLEPSVSSFTPLIKRLCEVGDIEGAKTLLKDMHDRHLEPVASTHDYIIIGLCKEGNLTQGMEWLLNMLSWKLKPKEQTFEHLIDSLTQEDSRLDDILIVLDLMFREGYRLKESLIHSLVSKFSKENFHFPNLFLEELV</sequence>
<dbReference type="NCBIfam" id="TIGR00756">
    <property type="entry name" value="PPR"/>
    <property type="match status" value="7"/>
</dbReference>
<dbReference type="AlphaFoldDB" id="A0A2Z6MED2"/>
<feature type="repeat" description="PPR" evidence="3">
    <location>
        <begin position="447"/>
        <end position="481"/>
    </location>
</feature>
<evidence type="ECO:0000313" key="4">
    <source>
        <dbReference type="EMBL" id="GAU28373.1"/>
    </source>
</evidence>
<dbReference type="Pfam" id="PF01535">
    <property type="entry name" value="PPR"/>
    <property type="match status" value="2"/>
</dbReference>
<dbReference type="Pfam" id="PF13041">
    <property type="entry name" value="PPR_2"/>
    <property type="match status" value="3"/>
</dbReference>
<evidence type="ECO:0000256" key="1">
    <source>
        <dbReference type="ARBA" id="ARBA00007626"/>
    </source>
</evidence>
<proteinExistence type="inferred from homology"/>
<evidence type="ECO:0008006" key="6">
    <source>
        <dbReference type="Google" id="ProtNLM"/>
    </source>
</evidence>
<reference evidence="5" key="1">
    <citation type="journal article" date="2017" name="Front. Plant Sci.">
        <title>Climate Clever Clovers: New Paradigm to Reduce the Environmental Footprint of Ruminants by Breeding Low Methanogenic Forages Utilizing Haplotype Variation.</title>
        <authorList>
            <person name="Kaur P."/>
            <person name="Appels R."/>
            <person name="Bayer P.E."/>
            <person name="Keeble-Gagnere G."/>
            <person name="Wang J."/>
            <person name="Hirakawa H."/>
            <person name="Shirasawa K."/>
            <person name="Vercoe P."/>
            <person name="Stefanova K."/>
            <person name="Durmic Z."/>
            <person name="Nichols P."/>
            <person name="Revell C."/>
            <person name="Isobe S.N."/>
            <person name="Edwards D."/>
            <person name="Erskine W."/>
        </authorList>
    </citation>
    <scope>NUCLEOTIDE SEQUENCE [LARGE SCALE GENOMIC DNA]</scope>
    <source>
        <strain evidence="5">cv. Daliak</strain>
    </source>
</reference>
<dbReference type="PANTHER" id="PTHR46128:SF211">
    <property type="entry name" value="PENTACOTRIPEPTIDE-REPEAT REGION OF PRORP DOMAIN-CONTAINING PROTEIN"/>
    <property type="match status" value="1"/>
</dbReference>
<dbReference type="InterPro" id="IPR011990">
    <property type="entry name" value="TPR-like_helical_dom_sf"/>
</dbReference>